<name>A0ABW4WK94_9HYPH</name>
<proteinExistence type="predicted"/>
<accession>A0ABW4WK94</accession>
<protein>
    <submittedName>
        <fullName evidence="1">Uncharacterized protein</fullName>
    </submittedName>
</protein>
<dbReference type="EMBL" id="JBHUGY010000035">
    <property type="protein sequence ID" value="MFD2055917.1"/>
    <property type="molecule type" value="Genomic_DNA"/>
</dbReference>
<sequence>MMPKSVKRFSDDIMLYLFELEADSDFRSRGALPHPDESRSFADRKVDLVDHVDRLRPSWGMAISRREAVRGYWLTADRRLLAG</sequence>
<keyword evidence="2" id="KW-1185">Reference proteome</keyword>
<evidence type="ECO:0000313" key="1">
    <source>
        <dbReference type="EMBL" id="MFD2055917.1"/>
    </source>
</evidence>
<comment type="caution">
    <text evidence="1">The sequence shown here is derived from an EMBL/GenBank/DDBJ whole genome shotgun (WGS) entry which is preliminary data.</text>
</comment>
<organism evidence="1 2">
    <name type="scientific">Mesorhizobium calcicola</name>
    <dbReference type="NCBI Taxonomy" id="1300310"/>
    <lineage>
        <taxon>Bacteria</taxon>
        <taxon>Pseudomonadati</taxon>
        <taxon>Pseudomonadota</taxon>
        <taxon>Alphaproteobacteria</taxon>
        <taxon>Hyphomicrobiales</taxon>
        <taxon>Phyllobacteriaceae</taxon>
        <taxon>Mesorhizobium</taxon>
    </lineage>
</organism>
<gene>
    <name evidence="1" type="ORF">ACFSQT_23475</name>
</gene>
<evidence type="ECO:0000313" key="2">
    <source>
        <dbReference type="Proteomes" id="UP001597349"/>
    </source>
</evidence>
<dbReference type="RefSeq" id="WP_379022616.1">
    <property type="nucleotide sequence ID" value="NZ_JBHUGY010000035.1"/>
</dbReference>
<dbReference type="Proteomes" id="UP001597349">
    <property type="component" value="Unassembled WGS sequence"/>
</dbReference>
<reference evidence="2" key="1">
    <citation type="journal article" date="2019" name="Int. J. Syst. Evol. Microbiol.">
        <title>The Global Catalogue of Microorganisms (GCM) 10K type strain sequencing project: providing services to taxonomists for standard genome sequencing and annotation.</title>
        <authorList>
            <consortium name="The Broad Institute Genomics Platform"/>
            <consortium name="The Broad Institute Genome Sequencing Center for Infectious Disease"/>
            <person name="Wu L."/>
            <person name="Ma J."/>
        </authorList>
    </citation>
    <scope>NUCLEOTIDE SEQUENCE [LARGE SCALE GENOMIC DNA]</scope>
    <source>
        <strain evidence="2">CGMCC 1.16226</strain>
    </source>
</reference>